<evidence type="ECO:0008006" key="3">
    <source>
        <dbReference type="Google" id="ProtNLM"/>
    </source>
</evidence>
<keyword evidence="2" id="KW-1185">Reference proteome</keyword>
<evidence type="ECO:0000313" key="1">
    <source>
        <dbReference type="EMBL" id="PWV99036.1"/>
    </source>
</evidence>
<sequence length="162" mass="17810">MLHEQVRVGSEKKRIWKMCDELLAERGEIPSGREVADLYVASGGNEGTGFTQYSHWKRALAEQQAGAASRASAEMNEPGTVGFRAMNVAGDGTLQLPDDIRAAMLLDRDGRVTVRVEDGELRIISPLAAVKRLQARAEQLIKPGELVSDELIADRRREASRP</sequence>
<reference evidence="1 2" key="1">
    <citation type="submission" date="2018-05" db="EMBL/GenBank/DDBJ databases">
        <title>Genomic Encyclopedia of Type Strains, Phase IV (KMG-IV): sequencing the most valuable type-strain genomes for metagenomic binning, comparative biology and taxonomic classification.</title>
        <authorList>
            <person name="Goeker M."/>
        </authorList>
    </citation>
    <scope>NUCLEOTIDE SEQUENCE [LARGE SCALE GENOMIC DNA]</scope>
    <source>
        <strain evidence="1 2">DSM 16791</strain>
    </source>
</reference>
<accession>A0A317PGG1</accession>
<name>A0A317PGG1_9HYPH</name>
<evidence type="ECO:0000313" key="2">
    <source>
        <dbReference type="Proteomes" id="UP000246352"/>
    </source>
</evidence>
<dbReference type="RefSeq" id="WP_146215626.1">
    <property type="nucleotide sequence ID" value="NZ_QGTR01000004.1"/>
</dbReference>
<dbReference type="Proteomes" id="UP000246352">
    <property type="component" value="Unassembled WGS sequence"/>
</dbReference>
<organism evidence="1 2">
    <name type="scientific">Hoeflea marina</name>
    <dbReference type="NCBI Taxonomy" id="274592"/>
    <lineage>
        <taxon>Bacteria</taxon>
        <taxon>Pseudomonadati</taxon>
        <taxon>Pseudomonadota</taxon>
        <taxon>Alphaproteobacteria</taxon>
        <taxon>Hyphomicrobiales</taxon>
        <taxon>Rhizobiaceae</taxon>
        <taxon>Hoeflea</taxon>
    </lineage>
</organism>
<dbReference type="OrthoDB" id="7161066at2"/>
<dbReference type="AlphaFoldDB" id="A0A317PGG1"/>
<gene>
    <name evidence="1" type="ORF">DFR52_104327</name>
</gene>
<proteinExistence type="predicted"/>
<comment type="caution">
    <text evidence="1">The sequence shown here is derived from an EMBL/GenBank/DDBJ whole genome shotgun (WGS) entry which is preliminary data.</text>
</comment>
<dbReference type="EMBL" id="QGTR01000004">
    <property type="protein sequence ID" value="PWV99036.1"/>
    <property type="molecule type" value="Genomic_DNA"/>
</dbReference>
<protein>
    <recommendedName>
        <fullName evidence="3">SpoVT-AbrB domain-containing protein</fullName>
    </recommendedName>
</protein>